<sequence length="118" mass="12894">MVLAIPLFIPLFIYINSFASMSDGHDSLRTLAREASRGFVTSSSDEVAFGVAREIVTRGAILLGYQVALERGEIQLNVDCSSYPCISPNTAIRITLTRTQANLPEIKVSAIEYVSPWA</sequence>
<keyword evidence="2" id="KW-1185">Reference proteome</keyword>
<dbReference type="KEGG" id="plak:A1s21155_00995"/>
<gene>
    <name evidence="1" type="ORF">A1s21155_00995</name>
</gene>
<organism evidence="1 2">
    <name type="scientific">Candidatus Planktophila dulcis</name>
    <dbReference type="NCBI Taxonomy" id="1884914"/>
    <lineage>
        <taxon>Bacteria</taxon>
        <taxon>Bacillati</taxon>
        <taxon>Actinomycetota</taxon>
        <taxon>Actinomycetes</taxon>
        <taxon>Candidatus Nanopelagicales</taxon>
        <taxon>Candidatus Nanopelagicaceae</taxon>
        <taxon>Candidatus Planktophila</taxon>
    </lineage>
</organism>
<dbReference type="EMBL" id="CP016770">
    <property type="protein sequence ID" value="ASY11587.1"/>
    <property type="molecule type" value="Genomic_DNA"/>
</dbReference>
<accession>A0AAC9YS96</accession>
<protein>
    <submittedName>
        <fullName evidence="1">Uncharacterized protein</fullName>
    </submittedName>
</protein>
<dbReference type="Proteomes" id="UP000217216">
    <property type="component" value="Chromosome"/>
</dbReference>
<evidence type="ECO:0000313" key="2">
    <source>
        <dbReference type="Proteomes" id="UP000217216"/>
    </source>
</evidence>
<evidence type="ECO:0000313" key="1">
    <source>
        <dbReference type="EMBL" id="ASY11587.1"/>
    </source>
</evidence>
<dbReference type="AlphaFoldDB" id="A0AAC9YS96"/>
<reference evidence="1 2" key="1">
    <citation type="submission" date="2016-07" db="EMBL/GenBank/DDBJ databases">
        <title>High microdiversification within the ubiquitous acI lineage of Actinobacteria.</title>
        <authorList>
            <person name="Neuenschwander S.M."/>
            <person name="Salcher M."/>
            <person name="Ghai R."/>
            <person name="Pernthaler J."/>
        </authorList>
    </citation>
    <scope>NUCLEOTIDE SEQUENCE [LARGE SCALE GENOMIC DNA]</scope>
    <source>
        <strain evidence="1">MMS-21-155</strain>
    </source>
</reference>
<name>A0AAC9YS96_9ACTN</name>
<proteinExistence type="predicted"/>